<dbReference type="PANTHER" id="PTHR10963">
    <property type="entry name" value="GLYCOSYL HYDROLASE-RELATED"/>
    <property type="match status" value="1"/>
</dbReference>
<gene>
    <name evidence="8" type="ORF">CC80DRAFT_527620</name>
</gene>
<comment type="function">
    <text evidence="5">Dual chitinase/transglycosylase that plays a role in cell wall architecture. Chitinase and transglycosylase activities are coupled. Required for the polysaccharide cross-linking at the septa and the cell wall. More specifically, transfers chitin to 1,6-beta-glucan in the cell wall.</text>
</comment>
<dbReference type="GO" id="GO:0030246">
    <property type="term" value="F:carbohydrate binding"/>
    <property type="evidence" value="ECO:0007669"/>
    <property type="project" value="UniProtKB-KW"/>
</dbReference>
<feature type="region of interest" description="Disordered" evidence="6">
    <location>
        <begin position="280"/>
        <end position="360"/>
    </location>
</feature>
<keyword evidence="1" id="KW-0732">Signal</keyword>
<dbReference type="GO" id="GO:0004553">
    <property type="term" value="F:hydrolase activity, hydrolyzing O-glycosyl compounds"/>
    <property type="evidence" value="ECO:0007669"/>
    <property type="project" value="InterPro"/>
</dbReference>
<dbReference type="Gene3D" id="2.60.120.200">
    <property type="match status" value="1"/>
</dbReference>
<dbReference type="PROSITE" id="PS51762">
    <property type="entry name" value="GH16_2"/>
    <property type="match status" value="1"/>
</dbReference>
<evidence type="ECO:0000256" key="3">
    <source>
        <dbReference type="ARBA" id="ARBA00023295"/>
    </source>
</evidence>
<keyword evidence="9" id="KW-1185">Reference proteome</keyword>
<dbReference type="InterPro" id="IPR000757">
    <property type="entry name" value="Beta-glucanase-like"/>
</dbReference>
<evidence type="ECO:0000256" key="4">
    <source>
        <dbReference type="ARBA" id="ARBA00038074"/>
    </source>
</evidence>
<dbReference type="EMBL" id="ML977007">
    <property type="protein sequence ID" value="KAF1952914.1"/>
    <property type="molecule type" value="Genomic_DNA"/>
</dbReference>
<evidence type="ECO:0000256" key="6">
    <source>
        <dbReference type="SAM" id="MobiDB-lite"/>
    </source>
</evidence>
<organism evidence="8 9">
    <name type="scientific">Byssothecium circinans</name>
    <dbReference type="NCBI Taxonomy" id="147558"/>
    <lineage>
        <taxon>Eukaryota</taxon>
        <taxon>Fungi</taxon>
        <taxon>Dikarya</taxon>
        <taxon>Ascomycota</taxon>
        <taxon>Pezizomycotina</taxon>
        <taxon>Dothideomycetes</taxon>
        <taxon>Pleosporomycetidae</taxon>
        <taxon>Pleosporales</taxon>
        <taxon>Massarineae</taxon>
        <taxon>Massarinaceae</taxon>
        <taxon>Byssothecium</taxon>
    </lineage>
</organism>
<keyword evidence="2" id="KW-0378">Hydrolase</keyword>
<evidence type="ECO:0000313" key="9">
    <source>
        <dbReference type="Proteomes" id="UP000800035"/>
    </source>
</evidence>
<reference evidence="8" key="1">
    <citation type="journal article" date="2020" name="Stud. Mycol.">
        <title>101 Dothideomycetes genomes: a test case for predicting lifestyles and emergence of pathogens.</title>
        <authorList>
            <person name="Haridas S."/>
            <person name="Albert R."/>
            <person name="Binder M."/>
            <person name="Bloem J."/>
            <person name="Labutti K."/>
            <person name="Salamov A."/>
            <person name="Andreopoulos B."/>
            <person name="Baker S."/>
            <person name="Barry K."/>
            <person name="Bills G."/>
            <person name="Bluhm B."/>
            <person name="Cannon C."/>
            <person name="Castanera R."/>
            <person name="Culley D."/>
            <person name="Daum C."/>
            <person name="Ezra D."/>
            <person name="Gonzalez J."/>
            <person name="Henrissat B."/>
            <person name="Kuo A."/>
            <person name="Liang C."/>
            <person name="Lipzen A."/>
            <person name="Lutzoni F."/>
            <person name="Magnuson J."/>
            <person name="Mondo S."/>
            <person name="Nolan M."/>
            <person name="Ohm R."/>
            <person name="Pangilinan J."/>
            <person name="Park H.-J."/>
            <person name="Ramirez L."/>
            <person name="Alfaro M."/>
            <person name="Sun H."/>
            <person name="Tritt A."/>
            <person name="Yoshinaga Y."/>
            <person name="Zwiers L.-H."/>
            <person name="Turgeon B."/>
            <person name="Goodwin S."/>
            <person name="Spatafora J."/>
            <person name="Crous P."/>
            <person name="Grigoriev I."/>
        </authorList>
    </citation>
    <scope>NUCLEOTIDE SEQUENCE</scope>
    <source>
        <strain evidence="8">CBS 675.92</strain>
    </source>
</reference>
<proteinExistence type="inferred from homology"/>
<comment type="similarity">
    <text evidence="4">Belongs to the glycosyl hydrolase 16 family. CRH1 subfamily.</text>
</comment>
<evidence type="ECO:0000313" key="8">
    <source>
        <dbReference type="EMBL" id="KAF1952914.1"/>
    </source>
</evidence>
<dbReference type="OrthoDB" id="4781at2759"/>
<feature type="domain" description="GH16" evidence="7">
    <location>
        <begin position="2"/>
        <end position="227"/>
    </location>
</feature>
<dbReference type="GO" id="GO:0005975">
    <property type="term" value="P:carbohydrate metabolic process"/>
    <property type="evidence" value="ECO:0007669"/>
    <property type="project" value="InterPro"/>
</dbReference>
<dbReference type="Pfam" id="PF00722">
    <property type="entry name" value="Glyco_hydro_16"/>
    <property type="match status" value="1"/>
</dbReference>
<dbReference type="Proteomes" id="UP000800035">
    <property type="component" value="Unassembled WGS sequence"/>
</dbReference>
<sequence length="360" mass="38406">MSHSFKACVPNPVCKSGNYKLNSLDDVQDIGKYLGDNSKVNWQSQGTPKVYNKEALLLTMSEDSSGTLLASTFYVWYGKICAKMTTSQGRGVVTAFIMMSDVKDEIDFEFIGVDINNAQSNYYSQGVTDYTKTKNLTVTPETVSKSHEYCIDWKPEELKWIIDGKEARTVKKSETWNATAGRFAYPQTPSRVMLSLWPAGKQGNAEGTVLWAGGSIDWHSQYMTSAGYYAAKVEEVSVECYDPPSGAKKTGSKSYKYTDKAVTNNTVEISDDFVILGSLEGTGEKPGEASKTQSSASSNTALQVPGGIIGGGARQETTTAAANAQGTGSSGSGGGTNGGGSDGWTQGTPGQSGVMYCVSS</sequence>
<protein>
    <submittedName>
        <fullName evidence="8">Concanavalin A-like lectin/glucanase</fullName>
    </submittedName>
</protein>
<dbReference type="InterPro" id="IPR050546">
    <property type="entry name" value="Glycosyl_Hydrlase_16"/>
</dbReference>
<accession>A0A6A5TL44</accession>
<dbReference type="GO" id="GO:0016757">
    <property type="term" value="F:glycosyltransferase activity"/>
    <property type="evidence" value="ECO:0007669"/>
    <property type="project" value="TreeGrafter"/>
</dbReference>
<dbReference type="InterPro" id="IPR013320">
    <property type="entry name" value="ConA-like_dom_sf"/>
</dbReference>
<feature type="compositionally biased region" description="Gly residues" evidence="6">
    <location>
        <begin position="328"/>
        <end position="342"/>
    </location>
</feature>
<dbReference type="GO" id="GO:0009277">
    <property type="term" value="C:fungal-type cell wall"/>
    <property type="evidence" value="ECO:0007669"/>
    <property type="project" value="UniProtKB-ARBA"/>
</dbReference>
<name>A0A6A5TL44_9PLEO</name>
<evidence type="ECO:0000256" key="2">
    <source>
        <dbReference type="ARBA" id="ARBA00022801"/>
    </source>
</evidence>
<feature type="compositionally biased region" description="Low complexity" evidence="6">
    <location>
        <begin position="317"/>
        <end position="327"/>
    </location>
</feature>
<keyword evidence="8" id="KW-0430">Lectin</keyword>
<evidence type="ECO:0000256" key="5">
    <source>
        <dbReference type="ARBA" id="ARBA00093308"/>
    </source>
</evidence>
<evidence type="ECO:0000256" key="1">
    <source>
        <dbReference type="ARBA" id="ARBA00022729"/>
    </source>
</evidence>
<evidence type="ECO:0000259" key="7">
    <source>
        <dbReference type="PROSITE" id="PS51762"/>
    </source>
</evidence>
<dbReference type="SUPFAM" id="SSF49899">
    <property type="entry name" value="Concanavalin A-like lectins/glucanases"/>
    <property type="match status" value="1"/>
</dbReference>
<dbReference type="GO" id="GO:0031505">
    <property type="term" value="P:fungal-type cell wall organization"/>
    <property type="evidence" value="ECO:0007669"/>
    <property type="project" value="TreeGrafter"/>
</dbReference>
<dbReference type="PANTHER" id="PTHR10963:SF22">
    <property type="entry name" value="GLYCOSIDASE CRH2-RELATED"/>
    <property type="match status" value="1"/>
</dbReference>
<dbReference type="FunFam" id="2.60.120.200:FF:000159">
    <property type="entry name" value="Glycosidase"/>
    <property type="match status" value="1"/>
</dbReference>
<dbReference type="AlphaFoldDB" id="A0A6A5TL44"/>
<feature type="compositionally biased region" description="Polar residues" evidence="6">
    <location>
        <begin position="290"/>
        <end position="302"/>
    </location>
</feature>
<keyword evidence="3" id="KW-0326">Glycosidase</keyword>